<protein>
    <submittedName>
        <fullName evidence="1">Uncharacterized protein</fullName>
    </submittedName>
</protein>
<dbReference type="Proteomes" id="UP000181870">
    <property type="component" value="Unassembled WGS sequence"/>
</dbReference>
<evidence type="ECO:0000313" key="2">
    <source>
        <dbReference type="Proteomes" id="UP000181870"/>
    </source>
</evidence>
<evidence type="ECO:0000313" key="1">
    <source>
        <dbReference type="EMBL" id="SDH50409.1"/>
    </source>
</evidence>
<reference evidence="1 2" key="1">
    <citation type="submission" date="2016-10" db="EMBL/GenBank/DDBJ databases">
        <authorList>
            <person name="de Groot N.N."/>
        </authorList>
    </citation>
    <scope>NUCLEOTIDE SEQUENCE [LARGE SCALE GENOMIC DNA]</scope>
    <source>
        <strain evidence="1 2">NLAE-zl-C57</strain>
    </source>
</reference>
<dbReference type="EMBL" id="FNDO01000007">
    <property type="protein sequence ID" value="SDH50409.1"/>
    <property type="molecule type" value="Genomic_DNA"/>
</dbReference>
<accession>A0A1G8CZ58</accession>
<sequence length="29" mass="3358">MEWRDLVMMAEGINDGFIYNISHVGSRES</sequence>
<name>A0A1G8CZ58_BACOV</name>
<gene>
    <name evidence="1" type="ORF">SAMN05192582_100717</name>
</gene>
<organism evidence="1 2">
    <name type="scientific">Bacteroides ovatus</name>
    <dbReference type="NCBI Taxonomy" id="28116"/>
    <lineage>
        <taxon>Bacteria</taxon>
        <taxon>Pseudomonadati</taxon>
        <taxon>Bacteroidota</taxon>
        <taxon>Bacteroidia</taxon>
        <taxon>Bacteroidales</taxon>
        <taxon>Bacteroidaceae</taxon>
        <taxon>Bacteroides</taxon>
    </lineage>
</organism>
<dbReference type="AlphaFoldDB" id="A0A1G8CZ58"/>
<proteinExistence type="predicted"/>